<dbReference type="RefSeq" id="XP_022156105.1">
    <property type="nucleotide sequence ID" value="XM_022300413.1"/>
</dbReference>
<protein>
    <submittedName>
        <fullName evidence="2">Uncharacterized protein LOC111023073 isoform X1</fullName>
    </submittedName>
</protein>
<keyword evidence="1" id="KW-1185">Reference proteome</keyword>
<dbReference type="AlphaFoldDB" id="A0A6J1DPD2"/>
<dbReference type="Proteomes" id="UP000504603">
    <property type="component" value="Unplaced"/>
</dbReference>
<dbReference type="GeneID" id="111023073"/>
<dbReference type="OrthoDB" id="1704661at2759"/>
<organism evidence="1 2">
    <name type="scientific">Momordica charantia</name>
    <name type="common">Bitter gourd</name>
    <name type="synonym">Balsam pear</name>
    <dbReference type="NCBI Taxonomy" id="3673"/>
    <lineage>
        <taxon>Eukaryota</taxon>
        <taxon>Viridiplantae</taxon>
        <taxon>Streptophyta</taxon>
        <taxon>Embryophyta</taxon>
        <taxon>Tracheophyta</taxon>
        <taxon>Spermatophyta</taxon>
        <taxon>Magnoliopsida</taxon>
        <taxon>eudicotyledons</taxon>
        <taxon>Gunneridae</taxon>
        <taxon>Pentapetalae</taxon>
        <taxon>rosids</taxon>
        <taxon>fabids</taxon>
        <taxon>Cucurbitales</taxon>
        <taxon>Cucurbitaceae</taxon>
        <taxon>Momordiceae</taxon>
        <taxon>Momordica</taxon>
    </lineage>
</organism>
<gene>
    <name evidence="2" type="primary">LOC111023073</name>
</gene>
<evidence type="ECO:0000313" key="2">
    <source>
        <dbReference type="RefSeq" id="XP_022156105.1"/>
    </source>
</evidence>
<dbReference type="Gene3D" id="3.70.10.10">
    <property type="match status" value="1"/>
</dbReference>
<dbReference type="KEGG" id="mcha:111023073"/>
<proteinExistence type="predicted"/>
<accession>A0A6J1DPD2</accession>
<evidence type="ECO:0000313" key="1">
    <source>
        <dbReference type="Proteomes" id="UP000504603"/>
    </source>
</evidence>
<name>A0A6J1DPD2_MOMCH</name>
<reference evidence="2" key="1">
    <citation type="submission" date="2025-08" db="UniProtKB">
        <authorList>
            <consortium name="RefSeq"/>
        </authorList>
    </citation>
    <scope>IDENTIFICATION</scope>
    <source>
        <strain evidence="2">OHB3-1</strain>
    </source>
</reference>
<sequence length="250" mass="28316">MFAVHVDTVMDLRTALLPLVHMSRKADLKCSSDKLSITVVPDQFPFVVSLHLAPSFFTSFQFLPEGDEFEEYSSRFFLDLFISNLSNVPDDSITMTMFLRAHPGIAPLKFVIPSTGYLQYSALVLSPPLNIGIDQIDYRVFVAIHSYEFVLILTRLLVLTNETVRIKLTKSKVKISAQSGEVVLKPKNKQCVIGGVTPGATIQFEITLDPTFFFFHLTYLSRWVWLFKTVSSRSVLSFCTELESCYLVCF</sequence>